<feature type="compositionally biased region" description="Low complexity" evidence="5">
    <location>
        <begin position="61"/>
        <end position="75"/>
    </location>
</feature>
<evidence type="ECO:0000256" key="4">
    <source>
        <dbReference type="ARBA" id="ARBA00023136"/>
    </source>
</evidence>
<sequence length="260" mass="28517">MSNSSSYQRIPTTTTPEEDSVAILHPSPSRSSSPPPYQRSVNDQQRNDLEASFDESLDASETQQLLTQPETTPQQHHIASASNTNDGVFTNISAKPDTSKDANSGSNETPPAYEEAAADTTPPYWHTAVVAPFGDDFVLIEGLPVGNLLQFGWNLVISVSFQFIGFMLTYLFHTTHAAKNGSRCGLGATLVQFGFLMKSNGMLQDDGDEDDSSDNGQFDIVAYILMICGWFFILRSIADYIRVKRLEQIILTQPNAANIV</sequence>
<gene>
    <name evidence="7" type="ORF">LRAMOSA00883</name>
</gene>
<evidence type="ECO:0000256" key="3">
    <source>
        <dbReference type="ARBA" id="ARBA00022989"/>
    </source>
</evidence>
<feature type="compositionally biased region" description="Polar residues" evidence="5">
    <location>
        <begin position="1"/>
        <end position="15"/>
    </location>
</feature>
<dbReference type="OrthoDB" id="10003116at2759"/>
<dbReference type="GO" id="GO:0048471">
    <property type="term" value="C:perinuclear region of cytoplasm"/>
    <property type="evidence" value="ECO:0007669"/>
    <property type="project" value="TreeGrafter"/>
</dbReference>
<protein>
    <recommendedName>
        <fullName evidence="8">Metal homeostatis protein bsd2</fullName>
    </recommendedName>
</protein>
<feature type="region of interest" description="Disordered" evidence="5">
    <location>
        <begin position="1"/>
        <end position="118"/>
    </location>
</feature>
<dbReference type="GO" id="GO:0006511">
    <property type="term" value="P:ubiquitin-dependent protein catabolic process"/>
    <property type="evidence" value="ECO:0007669"/>
    <property type="project" value="TreeGrafter"/>
</dbReference>
<evidence type="ECO:0000256" key="5">
    <source>
        <dbReference type="SAM" id="MobiDB-lite"/>
    </source>
</evidence>
<dbReference type="Pfam" id="PF10176">
    <property type="entry name" value="NEDD4_Bsd2"/>
    <property type="match status" value="1"/>
</dbReference>
<feature type="transmembrane region" description="Helical" evidence="6">
    <location>
        <begin position="151"/>
        <end position="172"/>
    </location>
</feature>
<evidence type="ECO:0000256" key="1">
    <source>
        <dbReference type="ARBA" id="ARBA00004141"/>
    </source>
</evidence>
<reference evidence="7" key="1">
    <citation type="journal article" date="2014" name="Genome Announc.">
        <title>De novo whole-genome sequence and genome annotation of Lichtheimia ramosa.</title>
        <authorList>
            <person name="Linde J."/>
            <person name="Schwartze V."/>
            <person name="Binder U."/>
            <person name="Lass-Florl C."/>
            <person name="Voigt K."/>
            <person name="Horn F."/>
        </authorList>
    </citation>
    <scope>NUCLEOTIDE SEQUENCE</scope>
    <source>
        <strain evidence="7">JMRC FSU:6197</strain>
    </source>
</reference>
<proteinExistence type="predicted"/>
<dbReference type="CDD" id="cd22212">
    <property type="entry name" value="NDFIP-like"/>
    <property type="match status" value="1"/>
</dbReference>
<evidence type="ECO:0008006" key="8">
    <source>
        <dbReference type="Google" id="ProtNLM"/>
    </source>
</evidence>
<dbReference type="InterPro" id="IPR019325">
    <property type="entry name" value="NEDD4/Bsd2"/>
</dbReference>
<dbReference type="GO" id="GO:0030001">
    <property type="term" value="P:metal ion transport"/>
    <property type="evidence" value="ECO:0007669"/>
    <property type="project" value="InterPro"/>
</dbReference>
<keyword evidence="3 6" id="KW-1133">Transmembrane helix</keyword>
<keyword evidence="2 6" id="KW-0812">Transmembrane</keyword>
<accession>A0A077W8W4</accession>
<evidence type="ECO:0000256" key="6">
    <source>
        <dbReference type="SAM" id="Phobius"/>
    </source>
</evidence>
<dbReference type="AlphaFoldDB" id="A0A077W8W4"/>
<dbReference type="GO" id="GO:0007034">
    <property type="term" value="P:vacuolar transport"/>
    <property type="evidence" value="ECO:0007669"/>
    <property type="project" value="InterPro"/>
</dbReference>
<dbReference type="EMBL" id="LK023313">
    <property type="protein sequence ID" value="CDS03481.1"/>
    <property type="molecule type" value="Genomic_DNA"/>
</dbReference>
<dbReference type="PANTHER" id="PTHR13396:SF5">
    <property type="entry name" value="NEDD4 FAMILY INTERACTING PROTEIN"/>
    <property type="match status" value="1"/>
</dbReference>
<evidence type="ECO:0000256" key="2">
    <source>
        <dbReference type="ARBA" id="ARBA00022692"/>
    </source>
</evidence>
<organism evidence="7">
    <name type="scientific">Lichtheimia ramosa</name>
    <dbReference type="NCBI Taxonomy" id="688394"/>
    <lineage>
        <taxon>Eukaryota</taxon>
        <taxon>Fungi</taxon>
        <taxon>Fungi incertae sedis</taxon>
        <taxon>Mucoromycota</taxon>
        <taxon>Mucoromycotina</taxon>
        <taxon>Mucoromycetes</taxon>
        <taxon>Mucorales</taxon>
        <taxon>Lichtheimiaceae</taxon>
        <taxon>Lichtheimia</taxon>
    </lineage>
</organism>
<comment type="subcellular location">
    <subcellularLocation>
        <location evidence="1">Membrane</location>
        <topology evidence="1">Multi-pass membrane protein</topology>
    </subcellularLocation>
</comment>
<keyword evidence="4 6" id="KW-0472">Membrane</keyword>
<evidence type="ECO:0000313" key="7">
    <source>
        <dbReference type="EMBL" id="CDS03481.1"/>
    </source>
</evidence>
<feature type="transmembrane region" description="Helical" evidence="6">
    <location>
        <begin position="220"/>
        <end position="238"/>
    </location>
</feature>
<dbReference type="GO" id="GO:0005783">
    <property type="term" value="C:endoplasmic reticulum"/>
    <property type="evidence" value="ECO:0007669"/>
    <property type="project" value="TreeGrafter"/>
</dbReference>
<dbReference type="GO" id="GO:0031398">
    <property type="term" value="P:positive regulation of protein ubiquitination"/>
    <property type="evidence" value="ECO:0007669"/>
    <property type="project" value="TreeGrafter"/>
</dbReference>
<dbReference type="GO" id="GO:0005794">
    <property type="term" value="C:Golgi apparatus"/>
    <property type="evidence" value="ECO:0007669"/>
    <property type="project" value="TreeGrafter"/>
</dbReference>
<feature type="compositionally biased region" description="Polar residues" evidence="5">
    <location>
        <begin position="80"/>
        <end position="93"/>
    </location>
</feature>
<dbReference type="GO" id="GO:0016020">
    <property type="term" value="C:membrane"/>
    <property type="evidence" value="ECO:0007669"/>
    <property type="project" value="UniProtKB-SubCell"/>
</dbReference>
<name>A0A077W8W4_9FUNG</name>
<dbReference type="PANTHER" id="PTHR13396">
    <property type="entry name" value="NEDD4 FAMILY INTERACTING PROTEIN 1/2"/>
    <property type="match status" value="1"/>
</dbReference>